<feature type="repeat" description="Pumilio" evidence="2">
    <location>
        <begin position="610"/>
        <end position="646"/>
    </location>
</feature>
<feature type="compositionally biased region" description="Polar residues" evidence="3">
    <location>
        <begin position="66"/>
        <end position="77"/>
    </location>
</feature>
<dbReference type="SUPFAM" id="SSF48371">
    <property type="entry name" value="ARM repeat"/>
    <property type="match status" value="1"/>
</dbReference>
<dbReference type="PROSITE" id="PS50302">
    <property type="entry name" value="PUM"/>
    <property type="match status" value="8"/>
</dbReference>
<dbReference type="CDD" id="cd07920">
    <property type="entry name" value="Pumilio"/>
    <property type="match status" value="1"/>
</dbReference>
<evidence type="ECO:0000313" key="7">
    <source>
        <dbReference type="Proteomes" id="UP000324748"/>
    </source>
</evidence>
<dbReference type="PANTHER" id="PTHR12537:SF13">
    <property type="entry name" value="PUMILIO HOMOLOGY DOMAIN FAMILY MEMBER 4"/>
    <property type="match status" value="1"/>
</dbReference>
<dbReference type="EMBL" id="VDEP01000203">
    <property type="protein sequence ID" value="KAA1124861.1"/>
    <property type="molecule type" value="Genomic_DNA"/>
</dbReference>
<evidence type="ECO:0000259" key="4">
    <source>
        <dbReference type="PROSITE" id="PS50303"/>
    </source>
</evidence>
<evidence type="ECO:0000256" key="3">
    <source>
        <dbReference type="SAM" id="MobiDB-lite"/>
    </source>
</evidence>
<dbReference type="Gene3D" id="1.25.10.10">
    <property type="entry name" value="Leucine-rich Repeat Variant"/>
    <property type="match status" value="1"/>
</dbReference>
<feature type="repeat" description="Pumilio" evidence="2">
    <location>
        <begin position="683"/>
        <end position="718"/>
    </location>
</feature>
<dbReference type="InterPro" id="IPR001313">
    <property type="entry name" value="Pumilio_RNA-bd_rpt"/>
</dbReference>
<feature type="region of interest" description="Disordered" evidence="3">
    <location>
        <begin position="285"/>
        <end position="364"/>
    </location>
</feature>
<dbReference type="GO" id="GO:0010608">
    <property type="term" value="P:post-transcriptional regulation of gene expression"/>
    <property type="evidence" value="ECO:0007669"/>
    <property type="project" value="TreeGrafter"/>
</dbReference>
<feature type="compositionally biased region" description="Polar residues" evidence="3">
    <location>
        <begin position="390"/>
        <end position="414"/>
    </location>
</feature>
<feature type="compositionally biased region" description="Polar residues" evidence="3">
    <location>
        <begin position="202"/>
        <end position="213"/>
    </location>
</feature>
<dbReference type="GO" id="GO:0003729">
    <property type="term" value="F:mRNA binding"/>
    <property type="evidence" value="ECO:0007669"/>
    <property type="project" value="TreeGrafter"/>
</dbReference>
<evidence type="ECO:0000313" key="8">
    <source>
        <dbReference type="Proteomes" id="UP000325313"/>
    </source>
</evidence>
<accession>A0A5B0Q325</accession>
<feature type="compositionally biased region" description="Polar residues" evidence="3">
    <location>
        <begin position="906"/>
        <end position="916"/>
    </location>
</feature>
<feature type="region of interest" description="Disordered" evidence="3">
    <location>
        <begin position="24"/>
        <end position="89"/>
    </location>
</feature>
<dbReference type="SMART" id="SM00025">
    <property type="entry name" value="Pumilio"/>
    <property type="match status" value="8"/>
</dbReference>
<dbReference type="InterPro" id="IPR016024">
    <property type="entry name" value="ARM-type_fold"/>
</dbReference>
<feature type="region of interest" description="Disordered" evidence="3">
    <location>
        <begin position="390"/>
        <end position="427"/>
    </location>
</feature>
<gene>
    <name evidence="5" type="ORF">PGT21_008962</name>
    <name evidence="6" type="ORF">PGTUg99_036094</name>
</gene>
<feature type="compositionally biased region" description="Basic and acidic residues" evidence="3">
    <location>
        <begin position="79"/>
        <end position="89"/>
    </location>
</feature>
<evidence type="ECO:0000313" key="5">
    <source>
        <dbReference type="EMBL" id="KAA1107284.1"/>
    </source>
</evidence>
<dbReference type="OrthoDB" id="668540at2759"/>
<dbReference type="AlphaFoldDB" id="A0A5B0Q325"/>
<evidence type="ECO:0000313" key="6">
    <source>
        <dbReference type="EMBL" id="KAA1124861.1"/>
    </source>
</evidence>
<reference evidence="7 8" key="1">
    <citation type="submission" date="2019-05" db="EMBL/GenBank/DDBJ databases">
        <title>Emergence of the Ug99 lineage of the wheat stem rust pathogen through somatic hybridization.</title>
        <authorList>
            <person name="Li F."/>
            <person name="Upadhyaya N.M."/>
            <person name="Sperschneider J."/>
            <person name="Matny O."/>
            <person name="Nguyen-Phuc H."/>
            <person name="Mago R."/>
            <person name="Raley C."/>
            <person name="Miller M.E."/>
            <person name="Silverstein K.A.T."/>
            <person name="Henningsen E."/>
            <person name="Hirsch C.D."/>
            <person name="Visser B."/>
            <person name="Pretorius Z.A."/>
            <person name="Steffenson B.J."/>
            <person name="Schwessinger B."/>
            <person name="Dodds P.N."/>
            <person name="Figueroa M."/>
        </authorList>
    </citation>
    <scope>NUCLEOTIDE SEQUENCE [LARGE SCALE GENOMIC DNA]</scope>
    <source>
        <strain evidence="5">21-0</strain>
        <strain evidence="6 8">Ug99</strain>
    </source>
</reference>
<dbReference type="InterPro" id="IPR033133">
    <property type="entry name" value="PUM-HD"/>
</dbReference>
<organism evidence="5 7">
    <name type="scientific">Puccinia graminis f. sp. tritici</name>
    <dbReference type="NCBI Taxonomy" id="56615"/>
    <lineage>
        <taxon>Eukaryota</taxon>
        <taxon>Fungi</taxon>
        <taxon>Dikarya</taxon>
        <taxon>Basidiomycota</taxon>
        <taxon>Pucciniomycotina</taxon>
        <taxon>Pucciniomycetes</taxon>
        <taxon>Pucciniales</taxon>
        <taxon>Pucciniaceae</taxon>
        <taxon>Puccinia</taxon>
    </lineage>
</organism>
<dbReference type="InterPro" id="IPR011989">
    <property type="entry name" value="ARM-like"/>
</dbReference>
<feature type="domain" description="PUM-HD" evidence="4">
    <location>
        <begin position="517"/>
        <end position="854"/>
    </location>
</feature>
<comment type="caution">
    <text evidence="5">The sequence shown here is derived from an EMBL/GenBank/DDBJ whole genome shotgun (WGS) entry which is preliminary data.</text>
</comment>
<dbReference type="PROSITE" id="PS50303">
    <property type="entry name" value="PUM_HD"/>
    <property type="match status" value="1"/>
</dbReference>
<dbReference type="PANTHER" id="PTHR12537">
    <property type="entry name" value="RNA BINDING PROTEIN PUMILIO-RELATED"/>
    <property type="match status" value="1"/>
</dbReference>
<feature type="repeat" description="Pumilio" evidence="2">
    <location>
        <begin position="647"/>
        <end position="682"/>
    </location>
</feature>
<evidence type="ECO:0000256" key="1">
    <source>
        <dbReference type="ARBA" id="ARBA00022737"/>
    </source>
</evidence>
<evidence type="ECO:0000256" key="2">
    <source>
        <dbReference type="PROSITE-ProRule" id="PRU00317"/>
    </source>
</evidence>
<dbReference type="InterPro" id="IPR033712">
    <property type="entry name" value="Pumilio_RNA-bd"/>
</dbReference>
<dbReference type="Proteomes" id="UP000324748">
    <property type="component" value="Unassembled WGS sequence"/>
</dbReference>
<dbReference type="GO" id="GO:0005737">
    <property type="term" value="C:cytoplasm"/>
    <property type="evidence" value="ECO:0007669"/>
    <property type="project" value="TreeGrafter"/>
</dbReference>
<keyword evidence="7" id="KW-1185">Reference proteome</keyword>
<feature type="repeat" description="Pumilio" evidence="2">
    <location>
        <begin position="538"/>
        <end position="573"/>
    </location>
</feature>
<dbReference type="Proteomes" id="UP000325313">
    <property type="component" value="Unassembled WGS sequence"/>
</dbReference>
<feature type="repeat" description="Pumilio" evidence="2">
    <location>
        <begin position="719"/>
        <end position="754"/>
    </location>
</feature>
<sequence length="973" mass="105416">MSHSPLNQPHAANLVADDLSASIDALPPRRGQDLFGAGGIPIGRPGPVGHQHSRTKSKTDFLDLADSSTRLGTSPELNSRLEQKRAEHELQRAEQKRAFAAQMRALEAQHESEERELLGAAASAPTTPPRSDSEVDHILLGVSDAHRSHLMNDSGKFGNIGLAKGSFREFANNSKSVPASRRHSGQDQDTLGLDKLNLGINASSLAPNPSNGASRAHKGGVGTNDGPSVTSFLFDDELDTDLHQNTFGGKYLQMNTDDDKFPILVRRDSFPGLLSASSAALDLAPLAQTPPRHSNLVRPTTTARGNDWSPFDAPTSYRPLPHSQESLADLDRGRLAPKPQSSTSVSFHKDARSSPASDRGASPHLTRVAHMNGGIVNRSTLAVSRNSTGMGAAPNVTSHPSSQVITNGAMSTSPKQEKKNSSLFPPSPVDIHAALNKGFSTSDLGAMRSPLTIGSAVSDSGHFGAGSFGLNGGNAMDANLNKFRSGPLKSANASTLSFGFDTDSFDVGGGNGINGPLAAGKSRRDPETNRFANIRLEDMQGDMFGLCKDQHGCRFLQKKLEEGDPTHRDMIFAEIYPHFGELMTDAFGNYLSQKLLEYSTDDQRDLLIESISGELVSISLNMHGTRAAQKMIDFLSTQRQVQSLIVALNLNVVTLIKDLNGNHVIQKCLNHLPPEDNQFIYNAVAANCIEVATHRHGCCVLQRCIDHASESQRIQLVTEITYNSLTLVQDPFGNYVVQYVLDLNDSRFIEAIVRQFLGNVCALSMQKFSSNVVEKCIRVSDLSARRALVEELSGRQQLERLLRDSFANYVVQTALDYSEPQQRAALVDNIRPILPLIRNTPYGKRIQSKIQRENLDPLRTGGAFQPPLMSPGYFLSSPHLAGNATHLPHHVHSLIEGHRGSHGPTFISSAPGSSATAHPLLTNHHHLPSQSQLGSPGFAAPWSATSSNGPMHMNYPGMTLNHDHRANDYAPFM</sequence>
<dbReference type="Pfam" id="PF00806">
    <property type="entry name" value="PUF"/>
    <property type="match status" value="8"/>
</dbReference>
<name>A0A5B0Q325_PUCGR</name>
<feature type="repeat" description="Pumilio" evidence="2">
    <location>
        <begin position="755"/>
        <end position="790"/>
    </location>
</feature>
<feature type="region of interest" description="Disordered" evidence="3">
    <location>
        <begin position="105"/>
        <end position="134"/>
    </location>
</feature>
<proteinExistence type="predicted"/>
<protein>
    <recommendedName>
        <fullName evidence="4">PUM-HD domain-containing protein</fullName>
    </recommendedName>
</protein>
<feature type="region of interest" description="Disordered" evidence="3">
    <location>
        <begin position="202"/>
        <end position="224"/>
    </location>
</feature>
<feature type="repeat" description="Pumilio" evidence="2">
    <location>
        <begin position="791"/>
        <end position="828"/>
    </location>
</feature>
<feature type="repeat" description="Pumilio" evidence="2">
    <location>
        <begin position="574"/>
        <end position="609"/>
    </location>
</feature>
<feature type="region of interest" description="Disordered" evidence="3">
    <location>
        <begin position="906"/>
        <end position="940"/>
    </location>
</feature>
<feature type="compositionally biased region" description="Basic and acidic residues" evidence="3">
    <location>
        <begin position="107"/>
        <end position="117"/>
    </location>
</feature>
<keyword evidence="1" id="KW-0677">Repeat</keyword>
<dbReference type="FunFam" id="1.25.10.10:FF:000237">
    <property type="entry name" value="Pumilio homolog 9"/>
    <property type="match status" value="1"/>
</dbReference>
<dbReference type="EMBL" id="VSWC01000029">
    <property type="protein sequence ID" value="KAA1107284.1"/>
    <property type="molecule type" value="Genomic_DNA"/>
</dbReference>